<name>A0A815AK61_9BILA</name>
<reference evidence="1" key="1">
    <citation type="submission" date="2021-02" db="EMBL/GenBank/DDBJ databases">
        <authorList>
            <person name="Nowell W R."/>
        </authorList>
    </citation>
    <scope>NUCLEOTIDE SEQUENCE</scope>
</reference>
<accession>A0A815AK61</accession>
<gene>
    <name evidence="1" type="ORF">GPM918_LOCUS26407</name>
    <name evidence="2" type="ORF">SRO942_LOCUS26560</name>
</gene>
<organism evidence="1 3">
    <name type="scientific">Didymodactylos carnosus</name>
    <dbReference type="NCBI Taxonomy" id="1234261"/>
    <lineage>
        <taxon>Eukaryota</taxon>
        <taxon>Metazoa</taxon>
        <taxon>Spiralia</taxon>
        <taxon>Gnathifera</taxon>
        <taxon>Rotifera</taxon>
        <taxon>Eurotatoria</taxon>
        <taxon>Bdelloidea</taxon>
        <taxon>Philodinida</taxon>
        <taxon>Philodinidae</taxon>
        <taxon>Didymodactylos</taxon>
    </lineage>
</organism>
<keyword evidence="3" id="KW-1185">Reference proteome</keyword>
<evidence type="ECO:0000313" key="3">
    <source>
        <dbReference type="Proteomes" id="UP000663829"/>
    </source>
</evidence>
<evidence type="ECO:0000313" key="1">
    <source>
        <dbReference type="EMBL" id="CAF1256865.1"/>
    </source>
</evidence>
<sequence>MSVELELLPSDDALPLLDALAAPSAPTAALLTALASSTVLTSTLSTPIAAGKPPTLDPGALPTANTVATSAVSQSRVPRLMDIRVPLMSITPWFPLYSQCYHLRLITQRRYDA</sequence>
<comment type="caution">
    <text evidence="1">The sequence shown here is derived from an EMBL/GenBank/DDBJ whole genome shotgun (WGS) entry which is preliminary data.</text>
</comment>
<dbReference type="EMBL" id="CAJNOQ010010631">
    <property type="protein sequence ID" value="CAF1256865.1"/>
    <property type="molecule type" value="Genomic_DNA"/>
</dbReference>
<evidence type="ECO:0000313" key="2">
    <source>
        <dbReference type="EMBL" id="CAF4030951.1"/>
    </source>
</evidence>
<dbReference type="Proteomes" id="UP000663829">
    <property type="component" value="Unassembled WGS sequence"/>
</dbReference>
<proteinExistence type="predicted"/>
<dbReference type="AlphaFoldDB" id="A0A815AK61"/>
<dbReference type="EMBL" id="CAJOBC010017040">
    <property type="protein sequence ID" value="CAF4030951.1"/>
    <property type="molecule type" value="Genomic_DNA"/>
</dbReference>
<protein>
    <submittedName>
        <fullName evidence="1">Uncharacterized protein</fullName>
    </submittedName>
</protein>
<dbReference type="Proteomes" id="UP000681722">
    <property type="component" value="Unassembled WGS sequence"/>
</dbReference>